<dbReference type="PANTHER" id="PTHR23113:SF368">
    <property type="entry name" value="CELL DIVISION CONTROL PROTEIN 25"/>
    <property type="match status" value="1"/>
</dbReference>
<evidence type="ECO:0000256" key="3">
    <source>
        <dbReference type="SAM" id="MobiDB-lite"/>
    </source>
</evidence>
<gene>
    <name evidence="6" type="primary">RvY_15649-1</name>
    <name evidence="6" type="synonym">RvY_15649.1</name>
    <name evidence="6" type="ORF">RvY_15649</name>
</gene>
<keyword evidence="7" id="KW-1185">Reference proteome</keyword>
<accession>A0A1D1VWU3</accession>
<dbReference type="SUPFAM" id="SSF48366">
    <property type="entry name" value="Ras GEF"/>
    <property type="match status" value="1"/>
</dbReference>
<evidence type="ECO:0000313" key="6">
    <source>
        <dbReference type="EMBL" id="GAV05531.1"/>
    </source>
</evidence>
<dbReference type="GO" id="GO:0005886">
    <property type="term" value="C:plasma membrane"/>
    <property type="evidence" value="ECO:0007669"/>
    <property type="project" value="TreeGrafter"/>
</dbReference>
<feature type="compositionally biased region" description="Basic residues" evidence="3">
    <location>
        <begin position="30"/>
        <end position="42"/>
    </location>
</feature>
<name>A0A1D1VWU3_RAMVA</name>
<protein>
    <recommendedName>
        <fullName evidence="8">PH domain-containing protein</fullName>
    </recommendedName>
</protein>
<feature type="domain" description="PH" evidence="4">
    <location>
        <begin position="389"/>
        <end position="489"/>
    </location>
</feature>
<dbReference type="Gene3D" id="1.10.840.10">
    <property type="entry name" value="Ras guanine-nucleotide exchange factors catalytic domain"/>
    <property type="match status" value="1"/>
</dbReference>
<dbReference type="PANTHER" id="PTHR23113">
    <property type="entry name" value="GUANINE NUCLEOTIDE EXCHANGE FACTOR"/>
    <property type="match status" value="1"/>
</dbReference>
<keyword evidence="1 2" id="KW-0344">Guanine-nucleotide releasing factor</keyword>
<dbReference type="InterPro" id="IPR011993">
    <property type="entry name" value="PH-like_dom_sf"/>
</dbReference>
<dbReference type="InterPro" id="IPR036964">
    <property type="entry name" value="RASGEF_cat_dom_sf"/>
</dbReference>
<dbReference type="InterPro" id="IPR023578">
    <property type="entry name" value="Ras_GEF_dom_sf"/>
</dbReference>
<dbReference type="SMART" id="SM00147">
    <property type="entry name" value="RasGEF"/>
    <property type="match status" value="1"/>
</dbReference>
<dbReference type="STRING" id="947166.A0A1D1VWU3"/>
<dbReference type="GO" id="GO:0005085">
    <property type="term" value="F:guanyl-nucleotide exchange factor activity"/>
    <property type="evidence" value="ECO:0007669"/>
    <property type="project" value="UniProtKB-KW"/>
</dbReference>
<proteinExistence type="predicted"/>
<dbReference type="InterPro" id="IPR001895">
    <property type="entry name" value="RASGEF_cat_dom"/>
</dbReference>
<dbReference type="InterPro" id="IPR001849">
    <property type="entry name" value="PH_domain"/>
</dbReference>
<evidence type="ECO:0000256" key="1">
    <source>
        <dbReference type="ARBA" id="ARBA00022658"/>
    </source>
</evidence>
<dbReference type="OrthoDB" id="10254377at2759"/>
<feature type="domain" description="Ras-GEF" evidence="5">
    <location>
        <begin position="72"/>
        <end position="306"/>
    </location>
</feature>
<evidence type="ECO:0000259" key="4">
    <source>
        <dbReference type="PROSITE" id="PS50003"/>
    </source>
</evidence>
<feature type="region of interest" description="Disordered" evidence="3">
    <location>
        <begin position="302"/>
        <end position="330"/>
    </location>
</feature>
<evidence type="ECO:0000313" key="7">
    <source>
        <dbReference type="Proteomes" id="UP000186922"/>
    </source>
</evidence>
<comment type="caution">
    <text evidence="6">The sequence shown here is derived from an EMBL/GenBank/DDBJ whole genome shotgun (WGS) entry which is preliminary data.</text>
</comment>
<sequence>MSVSGATSPRKKAASCLALSPPKSYSTMPKQRHHRSPSKRKRLFHIEGDVASEGSGLESLETVEDICVTQWKVDDLASQLTLISGALFRDLLPLDLASLNWYNPKMRISPDSQRVNAITSRFNYDGQWTISEILKQETPRQRAYVLSHFLRLAERLFQLNNFHSSYAVFSALLSSPISRLEQTESHLTKRDREIRDQLSAVFCSDNNWKSFREYQEKAGYPRLPHIGFYKTDLIHAYHACTNVNERHRRLKAIETRVFELYSRSNYGFLEDIPVIQTYLKSFRYMEELQKFVDDSNTKISKLLEPDPTESSSKATPHEQPKITVSSKARPSKTNLIDDSNIEELLADDAFLLTSGQSLNRKNIGNLSLPSNMAVLQRHYDWQGILERKNVVKNGRFSFVPRWKPVWAAVWSSNFFVFKPKSPFRTSERSHFDGTPCAVYTLTEWKMEAVGDDRLELRLSSPDHAFIMKLKAHTVTEFREWIKYLKAAVGGSSNLIKFDM</sequence>
<dbReference type="PROSITE" id="PS50009">
    <property type="entry name" value="RASGEF_CAT"/>
    <property type="match status" value="1"/>
</dbReference>
<evidence type="ECO:0000259" key="5">
    <source>
        <dbReference type="PROSITE" id="PS50009"/>
    </source>
</evidence>
<dbReference type="PROSITE" id="PS50003">
    <property type="entry name" value="PH_DOMAIN"/>
    <property type="match status" value="1"/>
</dbReference>
<organism evidence="6 7">
    <name type="scientific">Ramazzottius varieornatus</name>
    <name type="common">Water bear</name>
    <name type="synonym">Tardigrade</name>
    <dbReference type="NCBI Taxonomy" id="947166"/>
    <lineage>
        <taxon>Eukaryota</taxon>
        <taxon>Metazoa</taxon>
        <taxon>Ecdysozoa</taxon>
        <taxon>Tardigrada</taxon>
        <taxon>Eutardigrada</taxon>
        <taxon>Parachela</taxon>
        <taxon>Hypsibioidea</taxon>
        <taxon>Ramazzottiidae</taxon>
        <taxon>Ramazzottius</taxon>
    </lineage>
</organism>
<dbReference type="Proteomes" id="UP000186922">
    <property type="component" value="Unassembled WGS sequence"/>
</dbReference>
<dbReference type="GO" id="GO:0007265">
    <property type="term" value="P:Ras protein signal transduction"/>
    <property type="evidence" value="ECO:0007669"/>
    <property type="project" value="TreeGrafter"/>
</dbReference>
<dbReference type="Pfam" id="PF00617">
    <property type="entry name" value="RasGEF"/>
    <property type="match status" value="1"/>
</dbReference>
<dbReference type="EMBL" id="BDGG01000012">
    <property type="protein sequence ID" value="GAV05531.1"/>
    <property type="molecule type" value="Genomic_DNA"/>
</dbReference>
<evidence type="ECO:0008006" key="8">
    <source>
        <dbReference type="Google" id="ProtNLM"/>
    </source>
</evidence>
<dbReference type="AlphaFoldDB" id="A0A1D1VWU3"/>
<feature type="region of interest" description="Disordered" evidence="3">
    <location>
        <begin position="1"/>
        <end position="42"/>
    </location>
</feature>
<dbReference type="Gene3D" id="2.30.29.30">
    <property type="entry name" value="Pleckstrin-homology domain (PH domain)/Phosphotyrosine-binding domain (PTB)"/>
    <property type="match status" value="1"/>
</dbReference>
<dbReference type="InterPro" id="IPR008937">
    <property type="entry name" value="Ras-like_GEF"/>
</dbReference>
<reference evidence="6 7" key="1">
    <citation type="journal article" date="2016" name="Nat. Commun.">
        <title>Extremotolerant tardigrade genome and improved radiotolerance of human cultured cells by tardigrade-unique protein.</title>
        <authorList>
            <person name="Hashimoto T."/>
            <person name="Horikawa D.D."/>
            <person name="Saito Y."/>
            <person name="Kuwahara H."/>
            <person name="Kozuka-Hata H."/>
            <person name="Shin-I T."/>
            <person name="Minakuchi Y."/>
            <person name="Ohishi K."/>
            <person name="Motoyama A."/>
            <person name="Aizu T."/>
            <person name="Enomoto A."/>
            <person name="Kondo K."/>
            <person name="Tanaka S."/>
            <person name="Hara Y."/>
            <person name="Koshikawa S."/>
            <person name="Sagara H."/>
            <person name="Miura T."/>
            <person name="Yokobori S."/>
            <person name="Miyagawa K."/>
            <person name="Suzuki Y."/>
            <person name="Kubo T."/>
            <person name="Oyama M."/>
            <person name="Kohara Y."/>
            <person name="Fujiyama A."/>
            <person name="Arakawa K."/>
            <person name="Katayama T."/>
            <person name="Toyoda A."/>
            <person name="Kunieda T."/>
        </authorList>
    </citation>
    <scope>NUCLEOTIDE SEQUENCE [LARGE SCALE GENOMIC DNA]</scope>
    <source>
        <strain evidence="6 7">YOKOZUNA-1</strain>
    </source>
</reference>
<evidence type="ECO:0000256" key="2">
    <source>
        <dbReference type="PROSITE-ProRule" id="PRU00168"/>
    </source>
</evidence>
<dbReference type="SUPFAM" id="SSF50729">
    <property type="entry name" value="PH domain-like"/>
    <property type="match status" value="1"/>
</dbReference>